<dbReference type="InterPro" id="IPR016477">
    <property type="entry name" value="Fructo-/Ketosamine-3-kinase"/>
</dbReference>
<gene>
    <name evidence="2" type="ORF">LEP48_09175</name>
</gene>
<sequence>MPGTETPGSPAAGAFRKARTGAPPGFFAAEAAGLRWLAVPGGPRVVRVVAAGESFLDLEHVDRSGPTRGAAHELGRRLAALHDAGAPAFGALPPRAGASDHAWFGPLDDPLPMAGGAWDDWPSFYADARVGPVVATGRERGVLTADDEAAAARVCARLHDLAGPAADDVPARLHGDLWSGNVLWARTPDGGTEAVLIDPAAHGGHRETDLAMLALFGAPHLEEILGGYAEEHPLAPGWQDRVALHQLYPLAVHAVLFGGSYVRATRSLLATLAGA</sequence>
<accession>A0ABS7ZES3</accession>
<evidence type="ECO:0000256" key="1">
    <source>
        <dbReference type="PIRNR" id="PIRNR006221"/>
    </source>
</evidence>
<dbReference type="Pfam" id="PF03881">
    <property type="entry name" value="Fructosamin_kin"/>
    <property type="match status" value="1"/>
</dbReference>
<evidence type="ECO:0000313" key="2">
    <source>
        <dbReference type="EMBL" id="MCA5893522.1"/>
    </source>
</evidence>
<reference evidence="2 3" key="1">
    <citation type="submission" date="2021-09" db="EMBL/GenBank/DDBJ databases">
        <title>Isoptericola luteus sp. nov., a novel bacterium isolated from Harbin, the capital city of Heilongjiang province.</title>
        <authorList>
            <person name="Li J."/>
        </authorList>
    </citation>
    <scope>NUCLEOTIDE SEQUENCE [LARGE SCALE GENOMIC DNA]</scope>
    <source>
        <strain evidence="2 3">NEAU-Y5</strain>
    </source>
</reference>
<dbReference type="Gene3D" id="3.30.200.20">
    <property type="entry name" value="Phosphorylase Kinase, domain 1"/>
    <property type="match status" value="1"/>
</dbReference>
<dbReference type="PANTHER" id="PTHR12149">
    <property type="entry name" value="FRUCTOSAMINE 3 KINASE-RELATED PROTEIN"/>
    <property type="match status" value="1"/>
</dbReference>
<dbReference type="Gene3D" id="1.20.1270.240">
    <property type="match status" value="1"/>
</dbReference>
<proteinExistence type="inferred from homology"/>
<dbReference type="GO" id="GO:0016301">
    <property type="term" value="F:kinase activity"/>
    <property type="evidence" value="ECO:0007669"/>
    <property type="project" value="UniProtKB-KW"/>
</dbReference>
<name>A0ABS7ZES3_9MICO</name>
<organism evidence="2 3">
    <name type="scientific">Isoptericola luteus</name>
    <dbReference type="NCBI Taxonomy" id="2879484"/>
    <lineage>
        <taxon>Bacteria</taxon>
        <taxon>Bacillati</taxon>
        <taxon>Actinomycetota</taxon>
        <taxon>Actinomycetes</taxon>
        <taxon>Micrococcales</taxon>
        <taxon>Promicromonosporaceae</taxon>
        <taxon>Isoptericola</taxon>
    </lineage>
</organism>
<dbReference type="EMBL" id="JAIXCQ010000005">
    <property type="protein sequence ID" value="MCA5893522.1"/>
    <property type="molecule type" value="Genomic_DNA"/>
</dbReference>
<comment type="similarity">
    <text evidence="1">Belongs to the fructosamine kinase family.</text>
</comment>
<keyword evidence="1 2" id="KW-0418">Kinase</keyword>
<dbReference type="RefSeq" id="WP_225565288.1">
    <property type="nucleotide sequence ID" value="NZ_JAIXCQ010000005.1"/>
</dbReference>
<dbReference type="PIRSF" id="PIRSF006221">
    <property type="entry name" value="Ketosamine-3-kinase"/>
    <property type="match status" value="1"/>
</dbReference>
<evidence type="ECO:0000313" key="3">
    <source>
        <dbReference type="Proteomes" id="UP001319870"/>
    </source>
</evidence>
<protein>
    <submittedName>
        <fullName evidence="2">Fructosamine kinase family protein</fullName>
    </submittedName>
</protein>
<dbReference type="PANTHER" id="PTHR12149:SF8">
    <property type="entry name" value="PROTEIN-RIBULOSAMINE 3-KINASE"/>
    <property type="match status" value="1"/>
</dbReference>
<dbReference type="InterPro" id="IPR011009">
    <property type="entry name" value="Kinase-like_dom_sf"/>
</dbReference>
<dbReference type="Gene3D" id="1.10.510.10">
    <property type="entry name" value="Transferase(Phosphotransferase) domain 1"/>
    <property type="match status" value="1"/>
</dbReference>
<keyword evidence="1" id="KW-0808">Transferase</keyword>
<dbReference type="Proteomes" id="UP001319870">
    <property type="component" value="Unassembled WGS sequence"/>
</dbReference>
<comment type="caution">
    <text evidence="2">The sequence shown here is derived from an EMBL/GenBank/DDBJ whole genome shotgun (WGS) entry which is preliminary data.</text>
</comment>
<keyword evidence="3" id="KW-1185">Reference proteome</keyword>
<dbReference type="SUPFAM" id="SSF56112">
    <property type="entry name" value="Protein kinase-like (PK-like)"/>
    <property type="match status" value="1"/>
</dbReference>